<evidence type="ECO:0000256" key="8">
    <source>
        <dbReference type="ARBA" id="ARBA00022833"/>
    </source>
</evidence>
<dbReference type="Gene3D" id="3.80.10.10">
    <property type="entry name" value="Ribonuclease Inhibitor"/>
    <property type="match status" value="1"/>
</dbReference>
<accession>A0A8D0ACT6</accession>
<keyword evidence="9" id="KW-0067">ATP-binding</keyword>
<dbReference type="InterPro" id="IPR041075">
    <property type="entry name" value="NOD1/2_WH"/>
</dbReference>
<dbReference type="SMART" id="SM01288">
    <property type="entry name" value="FISNA"/>
    <property type="match status" value="1"/>
</dbReference>
<dbReference type="CDD" id="cd16040">
    <property type="entry name" value="SPRY_PRY_SNTX"/>
    <property type="match status" value="1"/>
</dbReference>
<dbReference type="InterPro" id="IPR041267">
    <property type="entry name" value="NLRP_HD2"/>
</dbReference>
<keyword evidence="5" id="KW-0677">Repeat</keyword>
<dbReference type="InterPro" id="IPR013320">
    <property type="entry name" value="ConA-like_dom_sf"/>
</dbReference>
<keyword evidence="7 10" id="KW-0863">Zinc-finger</keyword>
<feature type="compositionally biased region" description="Basic residues" evidence="11">
    <location>
        <begin position="220"/>
        <end position="229"/>
    </location>
</feature>
<dbReference type="InterPro" id="IPR027417">
    <property type="entry name" value="P-loop_NTPase"/>
</dbReference>
<feature type="compositionally biased region" description="Basic residues" evidence="11">
    <location>
        <begin position="195"/>
        <end position="204"/>
    </location>
</feature>
<evidence type="ECO:0000256" key="6">
    <source>
        <dbReference type="ARBA" id="ARBA00022741"/>
    </source>
</evidence>
<dbReference type="InterPro" id="IPR003879">
    <property type="entry name" value="Butyrophylin_SPRY"/>
</dbReference>
<dbReference type="InterPro" id="IPR051261">
    <property type="entry name" value="NLR"/>
</dbReference>
<evidence type="ECO:0000256" key="11">
    <source>
        <dbReference type="SAM" id="MobiDB-lite"/>
    </source>
</evidence>
<dbReference type="InterPro" id="IPR029495">
    <property type="entry name" value="NACHT-assoc"/>
</dbReference>
<dbReference type="SUPFAM" id="SSF57850">
    <property type="entry name" value="RING/U-box"/>
    <property type="match status" value="1"/>
</dbReference>
<feature type="signal peptide" evidence="12">
    <location>
        <begin position="1"/>
        <end position="24"/>
    </location>
</feature>
<dbReference type="InterPro" id="IPR001870">
    <property type="entry name" value="B30.2/SPRY"/>
</dbReference>
<dbReference type="SUPFAM" id="SSF52047">
    <property type="entry name" value="RNI-like"/>
    <property type="match status" value="1"/>
</dbReference>
<dbReference type="GO" id="GO:0008270">
    <property type="term" value="F:zinc ion binding"/>
    <property type="evidence" value="ECO:0007669"/>
    <property type="project" value="UniProtKB-KW"/>
</dbReference>
<sequence>MISMLKSFTQVLKSVLTSCSCVSAAAVDMAEKRKMRKRSTSSSEEPMSSQTSEAETAAPSVVSMKSDASMYEPLRFGVNELKRSRSRGDEPTAPSGVSMKSDASMYEPLRFGYEKTQSSQSRGNEPTAPSVVSMKSDASMYEPLRFGVEKAQSEQTGEPSSCPMCMEALSDPVRLTCGHWSCKQCVSSDNPCAKCGKKHRKDPRHQKDTEEDTRGSHLLNAKKNHRKATQNKFTWTSEGLGDQKNPLNTIYTTLFINPGESEGPHEEQSFRHFKRTLKKQQSAEKLINLNDIFTPSPGQEKPPRTVLTKGVAGIGKSFSVQKFILDWAEERANQDIDFVFNLAFRELNLSTENKSLIELLTDYHPALHELKDSEDFVKARVIVILDGLDESRLPLDFENKPVTSVSEVTSVGNLLANLIQGNLLPDAKLWITSRPAAANQIPAEFVDMVTEIRGFSDPQKEEYFRRRFSNDLSLADRIISHIHSSQSLDVMCQIPIFCWISAVLFQEIFGGDEKAETPQTLTEMMAHFLFAQTKRRSRKYEKKTEENKERLLQTHREFLLKLGKLAFVQLQKNNLIFYDEDLEDCGIDILEASVYSGFCSTVLREEEVFSQKKIFFFVHLTIQEFFAALFVYDCFTNKNTKELGNFLDLKDKEHTLLDLLKMTVDKVLEKKNGHLDFFLRFLLGLMAETNRRVLQGLLTSPDPGQDTNKKILTHLKAIRRKALSPDSCINLFQTMVEMRDHKVKDEIQEYLKLSERSKTELTPLHCSALAYMLQVSKDDLDVIELKNFNTSDEGRRRLIPAVRTSRKAILADCKVTEEWVEHLAFGLKFPYTALRDLDLSNNDLKDSGVKLLCDGLSSQCCRLKTLSLSGCQVTEEGCDYLASALKSNPSHLTELDLSYNNLGESGEKLLSELKNDPQNQLTVLNVEHGGSQRMKQGFKKYACDLTWDPNTAHKNLLLSDGNRKVTWVKDEQPYPPHLERFDLCQQVLCEQGLDGRCYWEVEVEEPFNIGLTYRSIGRKGDGSDSKLGRNDKSWCLMCSDEGCFVQHSNKSVNVSSLCSRSSRVGVYLDWPAGTLSFYRVSSDSRTHLHTFKERFIEPLYPAVELHTHSSSAFFVG</sequence>
<dbReference type="PROSITE" id="PS50188">
    <property type="entry name" value="B302_SPRY"/>
    <property type="match status" value="1"/>
</dbReference>
<dbReference type="SMART" id="SM00368">
    <property type="entry name" value="LRR_RI"/>
    <property type="match status" value="3"/>
</dbReference>
<dbReference type="GO" id="GO:0005524">
    <property type="term" value="F:ATP binding"/>
    <property type="evidence" value="ECO:0007669"/>
    <property type="project" value="UniProtKB-KW"/>
</dbReference>
<feature type="domain" description="B30.2/SPRY" evidence="14">
    <location>
        <begin position="925"/>
        <end position="1116"/>
    </location>
</feature>
<feature type="chain" id="PRO_5034374318" description="NLR family CARD domain-containing protein 3-like" evidence="12">
    <location>
        <begin position="25"/>
        <end position="1116"/>
    </location>
</feature>
<evidence type="ECO:0000259" key="14">
    <source>
        <dbReference type="PROSITE" id="PS50188"/>
    </source>
</evidence>
<dbReference type="PROSITE" id="PS50837">
    <property type="entry name" value="NACHT"/>
    <property type="match status" value="1"/>
</dbReference>
<keyword evidence="12" id="KW-0732">Signal</keyword>
<dbReference type="SMART" id="SM00449">
    <property type="entry name" value="SPRY"/>
    <property type="match status" value="1"/>
</dbReference>
<evidence type="ECO:0000256" key="10">
    <source>
        <dbReference type="PROSITE-ProRule" id="PRU00175"/>
    </source>
</evidence>
<keyword evidence="3" id="KW-0433">Leucine-rich repeat</keyword>
<reference evidence="16" key="2">
    <citation type="submission" date="2025-09" db="UniProtKB">
        <authorList>
            <consortium name="Ensembl"/>
        </authorList>
    </citation>
    <scope>IDENTIFICATION</scope>
</reference>
<dbReference type="Proteomes" id="UP000694568">
    <property type="component" value="Unplaced"/>
</dbReference>
<evidence type="ECO:0000259" key="15">
    <source>
        <dbReference type="PROSITE" id="PS50837"/>
    </source>
</evidence>
<feature type="compositionally biased region" description="Basic and acidic residues" evidence="11">
    <location>
        <begin position="205"/>
        <end position="215"/>
    </location>
</feature>
<dbReference type="SMART" id="SM00184">
    <property type="entry name" value="RING"/>
    <property type="match status" value="1"/>
</dbReference>
<protein>
    <recommendedName>
        <fullName evidence="18">NLR family CARD domain-containing protein 3-like</fullName>
    </recommendedName>
</protein>
<evidence type="ECO:0000256" key="7">
    <source>
        <dbReference type="ARBA" id="ARBA00022771"/>
    </source>
</evidence>
<dbReference type="InterPro" id="IPR043136">
    <property type="entry name" value="B30.2/SPRY_sf"/>
</dbReference>
<dbReference type="SMART" id="SM00589">
    <property type="entry name" value="PRY"/>
    <property type="match status" value="1"/>
</dbReference>
<dbReference type="Gene3D" id="3.30.40.10">
    <property type="entry name" value="Zinc/RING finger domain, C3HC4 (zinc finger)"/>
    <property type="match status" value="1"/>
</dbReference>
<dbReference type="Pfam" id="PF14484">
    <property type="entry name" value="FISNA"/>
    <property type="match status" value="1"/>
</dbReference>
<dbReference type="InterPro" id="IPR001841">
    <property type="entry name" value="Znf_RING"/>
</dbReference>
<dbReference type="GO" id="GO:0005737">
    <property type="term" value="C:cytoplasm"/>
    <property type="evidence" value="ECO:0007669"/>
    <property type="project" value="UniProtKB-SubCell"/>
</dbReference>
<dbReference type="FunFam" id="3.40.50.300:FF:000210">
    <property type="entry name" value="Si:dkey-16p6.1"/>
    <property type="match status" value="1"/>
</dbReference>
<feature type="compositionally biased region" description="Low complexity" evidence="11">
    <location>
        <begin position="40"/>
        <end position="53"/>
    </location>
</feature>
<evidence type="ECO:0000256" key="2">
    <source>
        <dbReference type="ARBA" id="ARBA00022490"/>
    </source>
</evidence>
<dbReference type="Pfam" id="PF00622">
    <property type="entry name" value="SPRY"/>
    <property type="match status" value="1"/>
</dbReference>
<keyword evidence="2" id="KW-0963">Cytoplasm</keyword>
<proteinExistence type="predicted"/>
<evidence type="ECO:0000256" key="1">
    <source>
        <dbReference type="ARBA" id="ARBA00004496"/>
    </source>
</evidence>
<evidence type="ECO:0000256" key="9">
    <source>
        <dbReference type="ARBA" id="ARBA00022840"/>
    </source>
</evidence>
<dbReference type="Pfam" id="PF13516">
    <property type="entry name" value="LRR_6"/>
    <property type="match status" value="3"/>
</dbReference>
<dbReference type="Pfam" id="PF05729">
    <property type="entry name" value="NACHT"/>
    <property type="match status" value="1"/>
</dbReference>
<keyword evidence="17" id="KW-1185">Reference proteome</keyword>
<keyword evidence="8" id="KW-0862">Zinc</keyword>
<feature type="region of interest" description="Disordered" evidence="11">
    <location>
        <begin position="193"/>
        <end position="240"/>
    </location>
</feature>
<dbReference type="PROSITE" id="PS50089">
    <property type="entry name" value="ZF_RING_2"/>
    <property type="match status" value="1"/>
</dbReference>
<dbReference type="Gene3D" id="3.40.50.300">
    <property type="entry name" value="P-loop containing nucleotide triphosphate hydrolases"/>
    <property type="match status" value="1"/>
</dbReference>
<dbReference type="Pfam" id="PF17779">
    <property type="entry name" value="WHD_NOD2"/>
    <property type="match status" value="1"/>
</dbReference>
<feature type="compositionally biased region" description="Basic and acidic residues" evidence="11">
    <location>
        <begin position="80"/>
        <end position="90"/>
    </location>
</feature>
<dbReference type="Pfam" id="PF17776">
    <property type="entry name" value="NLRC4_HD2"/>
    <property type="match status" value="1"/>
</dbReference>
<evidence type="ECO:0008006" key="18">
    <source>
        <dbReference type="Google" id="ProtNLM"/>
    </source>
</evidence>
<dbReference type="Pfam" id="PF13765">
    <property type="entry name" value="PRY"/>
    <property type="match status" value="1"/>
</dbReference>
<dbReference type="InterPro" id="IPR001611">
    <property type="entry name" value="Leu-rich_rpt"/>
</dbReference>
<dbReference type="PANTHER" id="PTHR24106">
    <property type="entry name" value="NACHT, LRR AND CARD DOMAINS-CONTAINING"/>
    <property type="match status" value="1"/>
</dbReference>
<keyword evidence="6" id="KW-0547">Nucleotide-binding</keyword>
<evidence type="ECO:0000256" key="5">
    <source>
        <dbReference type="ARBA" id="ARBA00022737"/>
    </source>
</evidence>
<evidence type="ECO:0000256" key="4">
    <source>
        <dbReference type="ARBA" id="ARBA00022723"/>
    </source>
</evidence>
<keyword evidence="4" id="KW-0479">Metal-binding</keyword>
<evidence type="ECO:0000259" key="13">
    <source>
        <dbReference type="PROSITE" id="PS50089"/>
    </source>
</evidence>
<feature type="domain" description="RING-type" evidence="13">
    <location>
        <begin position="162"/>
        <end position="195"/>
    </location>
</feature>
<dbReference type="InterPro" id="IPR032675">
    <property type="entry name" value="LRR_dom_sf"/>
</dbReference>
<feature type="region of interest" description="Disordered" evidence="11">
    <location>
        <begin position="30"/>
        <end position="63"/>
    </location>
</feature>
<dbReference type="InterPro" id="IPR007111">
    <property type="entry name" value="NACHT_NTPase"/>
</dbReference>
<organism evidence="16 17">
    <name type="scientific">Sander lucioperca</name>
    <name type="common">Pike-perch</name>
    <name type="synonym">Perca lucioperca</name>
    <dbReference type="NCBI Taxonomy" id="283035"/>
    <lineage>
        <taxon>Eukaryota</taxon>
        <taxon>Metazoa</taxon>
        <taxon>Chordata</taxon>
        <taxon>Craniata</taxon>
        <taxon>Vertebrata</taxon>
        <taxon>Euteleostomi</taxon>
        <taxon>Actinopterygii</taxon>
        <taxon>Neopterygii</taxon>
        <taxon>Teleostei</taxon>
        <taxon>Neoteleostei</taxon>
        <taxon>Acanthomorphata</taxon>
        <taxon>Eupercaria</taxon>
        <taxon>Perciformes</taxon>
        <taxon>Percoidei</taxon>
        <taxon>Percidae</taxon>
        <taxon>Luciopercinae</taxon>
        <taxon>Sander</taxon>
    </lineage>
</organism>
<feature type="domain" description="NACHT" evidence="15">
    <location>
        <begin position="304"/>
        <end position="437"/>
    </location>
</feature>
<reference evidence="16" key="1">
    <citation type="submission" date="2025-08" db="UniProtKB">
        <authorList>
            <consortium name="Ensembl"/>
        </authorList>
    </citation>
    <scope>IDENTIFICATION</scope>
</reference>
<dbReference type="GeneTree" id="ENSGT01150000286911"/>
<dbReference type="SUPFAM" id="SSF49899">
    <property type="entry name" value="Concanavalin A-like lectins/glucanases"/>
    <property type="match status" value="1"/>
</dbReference>
<evidence type="ECO:0000313" key="16">
    <source>
        <dbReference type="Ensembl" id="ENSSLUP00000052602.1"/>
    </source>
</evidence>
<dbReference type="Ensembl" id="ENSSLUT00000054145.1">
    <property type="protein sequence ID" value="ENSSLUP00000052602.1"/>
    <property type="gene ID" value="ENSSLUG00000022858.1"/>
</dbReference>
<evidence type="ECO:0000256" key="12">
    <source>
        <dbReference type="SAM" id="SignalP"/>
    </source>
</evidence>
<name>A0A8D0ACT6_SANLU</name>
<dbReference type="PRINTS" id="PR01407">
    <property type="entry name" value="BUTYPHLNCDUF"/>
</dbReference>
<dbReference type="AlphaFoldDB" id="A0A8D0ACT6"/>
<dbReference type="InterPro" id="IPR006574">
    <property type="entry name" value="PRY"/>
</dbReference>
<dbReference type="InterPro" id="IPR013083">
    <property type="entry name" value="Znf_RING/FYVE/PHD"/>
</dbReference>
<comment type="subcellular location">
    <subcellularLocation>
        <location evidence="1">Cytoplasm</location>
    </subcellularLocation>
</comment>
<evidence type="ECO:0000256" key="3">
    <source>
        <dbReference type="ARBA" id="ARBA00022614"/>
    </source>
</evidence>
<dbReference type="InterPro" id="IPR003877">
    <property type="entry name" value="SPRY_dom"/>
</dbReference>
<feature type="region of interest" description="Disordered" evidence="11">
    <location>
        <begin position="80"/>
        <end position="101"/>
    </location>
</feature>
<evidence type="ECO:0000313" key="17">
    <source>
        <dbReference type="Proteomes" id="UP000694568"/>
    </source>
</evidence>
<dbReference type="Gene3D" id="2.60.120.920">
    <property type="match status" value="1"/>
</dbReference>